<evidence type="ECO:0000259" key="2">
    <source>
        <dbReference type="Pfam" id="PF17244"/>
    </source>
</evidence>
<dbReference type="OMA" id="KLKFLLW"/>
<feature type="region of interest" description="Disordered" evidence="1">
    <location>
        <begin position="1"/>
        <end position="29"/>
    </location>
</feature>
<protein>
    <recommendedName>
        <fullName evidence="7">Nucleic acid-binding proteins superfamily</fullName>
    </recommendedName>
</protein>
<dbReference type="Pfam" id="PF17246">
    <property type="entry name" value="CDC24_OB1"/>
    <property type="match status" value="1"/>
</dbReference>
<dbReference type="PANTHER" id="PTHR36033:SF1">
    <property type="entry name" value="NUCLEIC ACID-BINDING PROTEINS SUPERFAMILY"/>
    <property type="match status" value="1"/>
</dbReference>
<dbReference type="PANTHER" id="PTHR36033">
    <property type="entry name" value="NUCLEIC ACID-BINDING PROTEINS SUPERFAMILY"/>
    <property type="match status" value="1"/>
</dbReference>
<accession>A0A151SSZ3</accession>
<dbReference type="Pfam" id="PF17245">
    <property type="entry name" value="CDC24_OB2"/>
    <property type="match status" value="1"/>
</dbReference>
<dbReference type="Gramene" id="C.cajan_04073.t">
    <property type="protein sequence ID" value="C.cajan_04073.t"/>
    <property type="gene ID" value="C.cajan_04073"/>
</dbReference>
<dbReference type="SUPFAM" id="SSF50249">
    <property type="entry name" value="Nucleic acid-binding proteins"/>
    <property type="match status" value="1"/>
</dbReference>
<name>A0A151SSZ3_CAJCA</name>
<dbReference type="AlphaFoldDB" id="A0A151SSZ3"/>
<organism evidence="5 6">
    <name type="scientific">Cajanus cajan</name>
    <name type="common">Pigeon pea</name>
    <name type="synonym">Cajanus indicus</name>
    <dbReference type="NCBI Taxonomy" id="3821"/>
    <lineage>
        <taxon>Eukaryota</taxon>
        <taxon>Viridiplantae</taxon>
        <taxon>Streptophyta</taxon>
        <taxon>Embryophyta</taxon>
        <taxon>Tracheophyta</taxon>
        <taxon>Spermatophyta</taxon>
        <taxon>Magnoliopsida</taxon>
        <taxon>eudicotyledons</taxon>
        <taxon>Gunneridae</taxon>
        <taxon>Pentapetalae</taxon>
        <taxon>rosids</taxon>
        <taxon>fabids</taxon>
        <taxon>Fabales</taxon>
        <taxon>Fabaceae</taxon>
        <taxon>Papilionoideae</taxon>
        <taxon>50 kb inversion clade</taxon>
        <taxon>NPAAA clade</taxon>
        <taxon>indigoferoid/millettioid clade</taxon>
        <taxon>Phaseoleae</taxon>
        <taxon>Cajanus</taxon>
    </lineage>
</organism>
<gene>
    <name evidence="5" type="ORF">KK1_004170</name>
</gene>
<keyword evidence="6" id="KW-1185">Reference proteome</keyword>
<proteinExistence type="predicted"/>
<sequence length="670" mass="75301">MEHRDYGFDTKGDSAMDLDRCQEDQEEEEDPFLKFVDYARSEILSLESDPNGDDEGSTGFGWSWIVSRVLKTCIAYSSGVTSAILLSELSQAWSEQRRVGAPKKRLELIDQLKKNHRRTKLPNTVTIDSIYKKNFLSLNGVLEAVIIDAFVLPGTNIYMLTLGDYWSSNIIDIYLHRRFYDLAGLQNGILKRGREIFLTGCYLRAATQGSGHPRLLPTEYLVIILDENQDDDAMLLGAQFCSDSFSSISLDAVNGGASYSLYARIEKIESGEIQGNSGCLQRKQITLVDGDGVTLKFFLWGEQTILGNLFRVGSMLALDKPYVASSADCDIETSEEFCLEYGSETQLYLVPYIQHEEQVCVTLTPNRRHGSRPLGSYNPSQGLKFSQVSLPRDSQGTIDFSNYPIRTFVVDLRKKMTGISLYGVVTDIIKEDNNQETVFSLRIADTSGEICTKLHFSRFWSLGRVSLGHTVFISGLTCKESKQKCLEVLWFENGIGASFINLSCLPSLINSSCLHKLLQLSDISDQTSYPQVCRVWLDPIEYFNVNTRFSHSLCGHFVNKMSDGSVECSFCRAISDATAVRTFHLKITLADMGTKVLAWCTGQTAMDLLQISPEEFYELPEEEQLMYPSSLDKERFMVALVSSKRDGCMIDGLLPEDSVSWEITRAYKCE</sequence>
<evidence type="ECO:0000313" key="6">
    <source>
        <dbReference type="Proteomes" id="UP000075243"/>
    </source>
</evidence>
<dbReference type="InterPro" id="IPR012340">
    <property type="entry name" value="NA-bd_OB-fold"/>
</dbReference>
<reference evidence="5 6" key="1">
    <citation type="journal article" date="2012" name="Nat. Biotechnol.">
        <title>Draft genome sequence of pigeonpea (Cajanus cajan), an orphan legume crop of resource-poor farmers.</title>
        <authorList>
            <person name="Varshney R.K."/>
            <person name="Chen W."/>
            <person name="Li Y."/>
            <person name="Bharti A.K."/>
            <person name="Saxena R.K."/>
            <person name="Schlueter J.A."/>
            <person name="Donoghue M.T."/>
            <person name="Azam S."/>
            <person name="Fan G."/>
            <person name="Whaley A.M."/>
            <person name="Farmer A.D."/>
            <person name="Sheridan J."/>
            <person name="Iwata A."/>
            <person name="Tuteja R."/>
            <person name="Penmetsa R.V."/>
            <person name="Wu W."/>
            <person name="Upadhyaya H.D."/>
            <person name="Yang S.P."/>
            <person name="Shah T."/>
            <person name="Saxena K.B."/>
            <person name="Michael T."/>
            <person name="McCombie W.R."/>
            <person name="Yang B."/>
            <person name="Zhang G."/>
            <person name="Yang H."/>
            <person name="Wang J."/>
            <person name="Spillane C."/>
            <person name="Cook D.R."/>
            <person name="May G.D."/>
            <person name="Xu X."/>
            <person name="Jackson S.A."/>
        </authorList>
    </citation>
    <scope>NUCLEOTIDE SEQUENCE [LARGE SCALE GENOMIC DNA]</scope>
    <source>
        <strain evidence="6">cv. Asha</strain>
    </source>
</reference>
<dbReference type="InterPro" id="IPR035200">
    <property type="entry name" value="Cdc24_OB2"/>
</dbReference>
<dbReference type="InterPro" id="IPR035203">
    <property type="entry name" value="Cdc24_OB3"/>
</dbReference>
<feature type="domain" description="Cell division control protein 24 OB" evidence="2">
    <location>
        <begin position="411"/>
        <end position="631"/>
    </location>
</feature>
<feature type="domain" description="Cell division control protein 24 OB" evidence="3">
    <location>
        <begin position="161"/>
        <end position="290"/>
    </location>
</feature>
<dbReference type="InterPro" id="IPR035201">
    <property type="entry name" value="Cdc24_OB1"/>
</dbReference>
<feature type="compositionally biased region" description="Basic and acidic residues" evidence="1">
    <location>
        <begin position="1"/>
        <end position="23"/>
    </location>
</feature>
<evidence type="ECO:0000259" key="4">
    <source>
        <dbReference type="Pfam" id="PF17246"/>
    </source>
</evidence>
<dbReference type="Proteomes" id="UP000075243">
    <property type="component" value="Chromosome 11"/>
</dbReference>
<dbReference type="Pfam" id="PF17244">
    <property type="entry name" value="CDC24_OB3"/>
    <property type="match status" value="1"/>
</dbReference>
<evidence type="ECO:0000313" key="5">
    <source>
        <dbReference type="EMBL" id="KYP57888.1"/>
    </source>
</evidence>
<evidence type="ECO:0000259" key="3">
    <source>
        <dbReference type="Pfam" id="PF17245"/>
    </source>
</evidence>
<dbReference type="EMBL" id="CM003613">
    <property type="protein sequence ID" value="KYP57888.1"/>
    <property type="molecule type" value="Genomic_DNA"/>
</dbReference>
<dbReference type="STRING" id="3821.A0A151SSZ3"/>
<evidence type="ECO:0000256" key="1">
    <source>
        <dbReference type="SAM" id="MobiDB-lite"/>
    </source>
</evidence>
<feature type="domain" description="Cell division control protein 24 OB" evidence="4">
    <location>
        <begin position="32"/>
        <end position="156"/>
    </location>
</feature>
<dbReference type="OrthoDB" id="10265890at2759"/>
<evidence type="ECO:0008006" key="7">
    <source>
        <dbReference type="Google" id="ProtNLM"/>
    </source>
</evidence>